<dbReference type="KEGG" id="mcak:MCCS_05820"/>
<dbReference type="PANTHER" id="PTHR43031:SF17">
    <property type="entry name" value="SULFURTRANSFERASE YTWF-RELATED"/>
    <property type="match status" value="1"/>
</dbReference>
<dbReference type="Gene3D" id="3.40.250.10">
    <property type="entry name" value="Rhodanese-like domain"/>
    <property type="match status" value="1"/>
</dbReference>
<feature type="domain" description="Rhodanese" evidence="1">
    <location>
        <begin position="15"/>
        <end position="95"/>
    </location>
</feature>
<keyword evidence="2" id="KW-0808">Transferase</keyword>
<evidence type="ECO:0000313" key="3">
    <source>
        <dbReference type="Proteomes" id="UP000194154"/>
    </source>
</evidence>
<dbReference type="InterPro" id="IPR001763">
    <property type="entry name" value="Rhodanese-like_dom"/>
</dbReference>
<dbReference type="PANTHER" id="PTHR43031">
    <property type="entry name" value="FAD-DEPENDENT OXIDOREDUCTASE"/>
    <property type="match status" value="1"/>
</dbReference>
<dbReference type="GO" id="GO:0016779">
    <property type="term" value="F:nucleotidyltransferase activity"/>
    <property type="evidence" value="ECO:0007669"/>
    <property type="project" value="UniProtKB-KW"/>
</dbReference>
<dbReference type="Pfam" id="PF00581">
    <property type="entry name" value="Rhodanese"/>
    <property type="match status" value="1"/>
</dbReference>
<dbReference type="SUPFAM" id="SSF52821">
    <property type="entry name" value="Rhodanese/Cell cycle control phosphatase"/>
    <property type="match status" value="1"/>
</dbReference>
<dbReference type="InterPro" id="IPR036873">
    <property type="entry name" value="Rhodanese-like_dom_sf"/>
</dbReference>
<accession>A0A1W7A9A5</accession>
<proteinExistence type="predicted"/>
<organism evidence="2 3">
    <name type="scientific">Macrococcoides canis</name>
    <dbReference type="NCBI Taxonomy" id="1855823"/>
    <lineage>
        <taxon>Bacteria</taxon>
        <taxon>Bacillati</taxon>
        <taxon>Bacillota</taxon>
        <taxon>Bacilli</taxon>
        <taxon>Bacillales</taxon>
        <taxon>Staphylococcaceae</taxon>
        <taxon>Macrococcoides</taxon>
    </lineage>
</organism>
<dbReference type="AlphaFoldDB" id="A0A1W7A9A5"/>
<dbReference type="CDD" id="cd00158">
    <property type="entry name" value="RHOD"/>
    <property type="match status" value="1"/>
</dbReference>
<dbReference type="RefSeq" id="WP_086041913.1">
    <property type="nucleotide sequence ID" value="NZ_CBCRZA010000001.1"/>
</dbReference>
<dbReference type="EMBL" id="CP021059">
    <property type="protein sequence ID" value="ARQ06233.1"/>
    <property type="molecule type" value="Genomic_DNA"/>
</dbReference>
<keyword evidence="2" id="KW-0548">Nucleotidyltransferase</keyword>
<dbReference type="Proteomes" id="UP000194154">
    <property type="component" value="Chromosome"/>
</dbReference>
<evidence type="ECO:0000259" key="1">
    <source>
        <dbReference type="PROSITE" id="PS50206"/>
    </source>
</evidence>
<sequence length="96" mass="11071">MNTITVKSLKQLLEQNAKIQLIDVREIDEFEAGHIKKAKNIPLSELDQHISDFNKEDDYIIICRSGNRSGMACDYLQQFDIKTTNVQGGMIEWTRL</sequence>
<protein>
    <submittedName>
        <fullName evidence="2">Putative adenylyltransferase/sulfurtransferase MoeZ</fullName>
    </submittedName>
</protein>
<keyword evidence="3" id="KW-1185">Reference proteome</keyword>
<dbReference type="SMART" id="SM00450">
    <property type="entry name" value="RHOD"/>
    <property type="match status" value="1"/>
</dbReference>
<gene>
    <name evidence="2" type="primary">moeZ_2</name>
    <name evidence="2" type="ORF">MCCS_05820</name>
</gene>
<evidence type="ECO:0000313" key="2">
    <source>
        <dbReference type="EMBL" id="ARQ06233.1"/>
    </source>
</evidence>
<dbReference type="PROSITE" id="PS50206">
    <property type="entry name" value="RHODANESE_3"/>
    <property type="match status" value="1"/>
</dbReference>
<dbReference type="InterPro" id="IPR050229">
    <property type="entry name" value="GlpE_sulfurtransferase"/>
</dbReference>
<reference evidence="2 3" key="1">
    <citation type="journal article" date="2017" name="Int. J. Syst. Evol. Microbiol.">
        <title>Macrococcus canis sp. nov., a skin bacterium associated with infections in dogs.</title>
        <authorList>
            <person name="Gobeli Brawand S."/>
            <person name="Cotting K."/>
            <person name="Gomez-Sanz E."/>
            <person name="Collaud A."/>
            <person name="Thomann A."/>
            <person name="Brodard I."/>
            <person name="Rodriguez-Campos S."/>
            <person name="Strauss C."/>
            <person name="Perreten V."/>
        </authorList>
    </citation>
    <scope>NUCLEOTIDE SEQUENCE [LARGE SCALE GENOMIC DNA]</scope>
    <source>
        <strain evidence="2 3">KM45013</strain>
    </source>
</reference>
<dbReference type="GeneID" id="35294721"/>
<name>A0A1W7A9A5_9STAP</name>
<dbReference type="STRING" id="1855823.MCCS_05820"/>
<dbReference type="OrthoDB" id="9800872at2"/>